<gene>
    <name evidence="1" type="ORF">CINTURNW_1826</name>
</gene>
<accession>U2N6X1</accession>
<dbReference type="PATRIC" id="fig|1294142.3.peg.1859"/>
<dbReference type="RefSeq" id="WP_021801828.1">
    <property type="nucleotide sequence ID" value="NZ_KI273145.1"/>
</dbReference>
<reference evidence="1 2" key="1">
    <citation type="journal article" date="2013" name="Genome Announc.">
        <title>Draft Genome Sequence of the Hydrogen- and Ethanol-Producing Bacterium Clostridium intestinale Strain URNW.</title>
        <authorList>
            <person name="Lal S."/>
            <person name="Ramachandran U."/>
            <person name="Zhang X."/>
            <person name="Sparling R."/>
            <person name="Levin D.B."/>
        </authorList>
    </citation>
    <scope>NUCLEOTIDE SEQUENCE [LARGE SCALE GENOMIC DNA]</scope>
    <source>
        <strain evidence="1 2">URNW</strain>
    </source>
</reference>
<evidence type="ECO:0000313" key="2">
    <source>
        <dbReference type="Proteomes" id="UP000016721"/>
    </source>
</evidence>
<protein>
    <submittedName>
        <fullName evidence="1">Uncharacterized protein</fullName>
    </submittedName>
</protein>
<dbReference type="HOGENOM" id="CLU_137254_0_0_9"/>
<keyword evidence="2" id="KW-1185">Reference proteome</keyword>
<name>U2N6X1_9CLOT</name>
<dbReference type="EMBL" id="APJA01000012">
    <property type="protein sequence ID" value="ERK31267.1"/>
    <property type="molecule type" value="Genomic_DNA"/>
</dbReference>
<dbReference type="AlphaFoldDB" id="U2N6X1"/>
<comment type="caution">
    <text evidence="1">The sequence shown here is derived from an EMBL/GenBank/DDBJ whole genome shotgun (WGS) entry which is preliminary data.</text>
</comment>
<organism evidence="1 2">
    <name type="scientific">Clostridium intestinale URNW</name>
    <dbReference type="NCBI Taxonomy" id="1294142"/>
    <lineage>
        <taxon>Bacteria</taxon>
        <taxon>Bacillati</taxon>
        <taxon>Bacillota</taxon>
        <taxon>Clostridia</taxon>
        <taxon>Eubacteriales</taxon>
        <taxon>Clostridiaceae</taxon>
        <taxon>Clostridium</taxon>
    </lineage>
</organism>
<dbReference type="OrthoDB" id="1905385at2"/>
<evidence type="ECO:0000313" key="1">
    <source>
        <dbReference type="EMBL" id="ERK31267.1"/>
    </source>
</evidence>
<sequence>MVKKENLSEKEIVYITKDQEEDTIEYIVVKEDEEIDGEVVRVLISSSYENKVSNTIDDKNLINKSEEKKDLIKRKGKRKTPEVDGEGYDVRRTYQLRKSTVGMLNKLIGMNQNIDIHMNTIVDNAIREAYFRALLMEKNRYTKFKFGLSTYELFAHLIFIPKIL</sequence>
<dbReference type="Proteomes" id="UP000016721">
    <property type="component" value="Unassembled WGS sequence"/>
</dbReference>
<proteinExistence type="predicted"/>